<organism evidence="2 3">
    <name type="scientific">Bacillus songklensis</name>
    <dbReference type="NCBI Taxonomy" id="1069116"/>
    <lineage>
        <taxon>Bacteria</taxon>
        <taxon>Bacillati</taxon>
        <taxon>Bacillota</taxon>
        <taxon>Bacilli</taxon>
        <taxon>Bacillales</taxon>
        <taxon>Bacillaceae</taxon>
        <taxon>Bacillus</taxon>
    </lineage>
</organism>
<dbReference type="InterPro" id="IPR048447">
    <property type="entry name" value="DUF1980_C"/>
</dbReference>
<comment type="caution">
    <text evidence="2">The sequence shown here is derived from an EMBL/GenBank/DDBJ whole genome shotgun (WGS) entry which is preliminary data.</text>
</comment>
<dbReference type="Proteomes" id="UP001595752">
    <property type="component" value="Unassembled WGS sequence"/>
</dbReference>
<reference evidence="3" key="1">
    <citation type="journal article" date="2019" name="Int. J. Syst. Evol. Microbiol.">
        <title>The Global Catalogue of Microorganisms (GCM) 10K type strain sequencing project: providing services to taxonomists for standard genome sequencing and annotation.</title>
        <authorList>
            <consortium name="The Broad Institute Genomics Platform"/>
            <consortium name="The Broad Institute Genome Sequencing Center for Infectious Disease"/>
            <person name="Wu L."/>
            <person name="Ma J."/>
        </authorList>
    </citation>
    <scope>NUCLEOTIDE SEQUENCE [LARGE SCALE GENOMIC DNA]</scope>
    <source>
        <strain evidence="3">CCUG 61889</strain>
    </source>
</reference>
<protein>
    <recommendedName>
        <fullName evidence="1">DUF1980 domain-containing protein</fullName>
    </recommendedName>
</protein>
<accession>A0ABV8B6D8</accession>
<name>A0ABV8B6D8_9BACI</name>
<evidence type="ECO:0000313" key="2">
    <source>
        <dbReference type="EMBL" id="MFC3885866.1"/>
    </source>
</evidence>
<evidence type="ECO:0000313" key="3">
    <source>
        <dbReference type="Proteomes" id="UP001595752"/>
    </source>
</evidence>
<dbReference type="EMBL" id="JBHRZT010000072">
    <property type="protein sequence ID" value="MFC3885866.1"/>
    <property type="molecule type" value="Genomic_DNA"/>
</dbReference>
<sequence length="98" mass="11380">MLEFVSILSKPVDEVTAEQILNSEEILSIRKDMLEKLSLAETLIFKTDEWIKVKGTLSDITYSGSLLPYIQIEQIERIKPPKNPYVYEFYEGERLITP</sequence>
<feature type="domain" description="DUF1980" evidence="1">
    <location>
        <begin position="42"/>
        <end position="88"/>
    </location>
</feature>
<dbReference type="Pfam" id="PF21537">
    <property type="entry name" value="DUF1980_C"/>
    <property type="match status" value="1"/>
</dbReference>
<gene>
    <name evidence="2" type="ORF">ACFOU2_21270</name>
</gene>
<proteinExistence type="predicted"/>
<keyword evidence="3" id="KW-1185">Reference proteome</keyword>
<evidence type="ECO:0000259" key="1">
    <source>
        <dbReference type="Pfam" id="PF21537"/>
    </source>
</evidence>